<proteinExistence type="predicted"/>
<feature type="compositionally biased region" description="Gly residues" evidence="1">
    <location>
        <begin position="73"/>
        <end position="84"/>
    </location>
</feature>
<sequence>MDLAVDGGEAAGGGGEAPGMGVGGVTMVEEGAAAALQGGGVALEGRRGEADASTSSYPGSAETGKGADDHRYGWGGRPAAGAGC</sequence>
<evidence type="ECO:0000313" key="3">
    <source>
        <dbReference type="Proteomes" id="UP000604825"/>
    </source>
</evidence>
<feature type="region of interest" description="Disordered" evidence="1">
    <location>
        <begin position="44"/>
        <end position="84"/>
    </location>
</feature>
<feature type="region of interest" description="Disordered" evidence="1">
    <location>
        <begin position="1"/>
        <end position="23"/>
    </location>
</feature>
<dbReference type="EMBL" id="CAJGYO010000010">
    <property type="protein sequence ID" value="CAD6256825.1"/>
    <property type="molecule type" value="Genomic_DNA"/>
</dbReference>
<organism evidence="2 3">
    <name type="scientific">Miscanthus lutarioriparius</name>
    <dbReference type="NCBI Taxonomy" id="422564"/>
    <lineage>
        <taxon>Eukaryota</taxon>
        <taxon>Viridiplantae</taxon>
        <taxon>Streptophyta</taxon>
        <taxon>Embryophyta</taxon>
        <taxon>Tracheophyta</taxon>
        <taxon>Spermatophyta</taxon>
        <taxon>Magnoliopsida</taxon>
        <taxon>Liliopsida</taxon>
        <taxon>Poales</taxon>
        <taxon>Poaceae</taxon>
        <taxon>PACMAD clade</taxon>
        <taxon>Panicoideae</taxon>
        <taxon>Andropogonodae</taxon>
        <taxon>Andropogoneae</taxon>
        <taxon>Saccharinae</taxon>
        <taxon>Miscanthus</taxon>
    </lineage>
</organism>
<gene>
    <name evidence="2" type="ORF">NCGR_LOCUS40322</name>
</gene>
<protein>
    <submittedName>
        <fullName evidence="2">Uncharacterized protein</fullName>
    </submittedName>
</protein>
<accession>A0A811QC08</accession>
<dbReference type="AlphaFoldDB" id="A0A811QC08"/>
<dbReference type="Proteomes" id="UP000604825">
    <property type="component" value="Unassembled WGS sequence"/>
</dbReference>
<reference evidence="2" key="1">
    <citation type="submission" date="2020-10" db="EMBL/GenBank/DDBJ databases">
        <authorList>
            <person name="Han B."/>
            <person name="Lu T."/>
            <person name="Zhao Q."/>
            <person name="Huang X."/>
            <person name="Zhao Y."/>
        </authorList>
    </citation>
    <scope>NUCLEOTIDE SEQUENCE</scope>
</reference>
<comment type="caution">
    <text evidence="2">The sequence shown here is derived from an EMBL/GenBank/DDBJ whole genome shotgun (WGS) entry which is preliminary data.</text>
</comment>
<evidence type="ECO:0000256" key="1">
    <source>
        <dbReference type="SAM" id="MobiDB-lite"/>
    </source>
</evidence>
<evidence type="ECO:0000313" key="2">
    <source>
        <dbReference type="EMBL" id="CAD6256825.1"/>
    </source>
</evidence>
<feature type="compositionally biased region" description="Gly residues" evidence="1">
    <location>
        <begin position="9"/>
        <end position="23"/>
    </location>
</feature>
<name>A0A811QC08_9POAL</name>
<keyword evidence="3" id="KW-1185">Reference proteome</keyword>